<protein>
    <submittedName>
        <fullName evidence="2">Universal stress protein A, putative</fullName>
    </submittedName>
</protein>
<dbReference type="PRINTS" id="PR01438">
    <property type="entry name" value="UNVRSLSTRESS"/>
</dbReference>
<reference evidence="2 3" key="1">
    <citation type="submission" date="2014-10" db="EMBL/GenBank/DDBJ databases">
        <title>Genome sequence of Clostridium aceticum DSM 1496.</title>
        <authorList>
            <person name="Poehlein A."/>
            <person name="Schiel-Bengelsdorf B."/>
            <person name="Gottschalk G."/>
            <person name="Duerre P."/>
            <person name="Daniel R."/>
        </authorList>
    </citation>
    <scope>NUCLEOTIDE SEQUENCE [LARGE SCALE GENOMIC DNA]</scope>
    <source>
        <strain evidence="2 3">DSM 1496</strain>
    </source>
</reference>
<proteinExistence type="inferred from homology"/>
<dbReference type="SUPFAM" id="SSF52402">
    <property type="entry name" value="Adenine nucleotide alpha hydrolases-like"/>
    <property type="match status" value="1"/>
</dbReference>
<evidence type="ECO:0000313" key="3">
    <source>
        <dbReference type="Proteomes" id="UP000035704"/>
    </source>
</evidence>
<gene>
    <name evidence="2" type="primary">uspA</name>
    <name evidence="2" type="ORF">CACET_c34830</name>
</gene>
<organism evidence="2 3">
    <name type="scientific">Clostridium aceticum</name>
    <dbReference type="NCBI Taxonomy" id="84022"/>
    <lineage>
        <taxon>Bacteria</taxon>
        <taxon>Bacillati</taxon>
        <taxon>Bacillota</taxon>
        <taxon>Clostridia</taxon>
        <taxon>Eubacteriales</taxon>
        <taxon>Clostridiaceae</taxon>
        <taxon>Clostridium</taxon>
    </lineage>
</organism>
<dbReference type="PATRIC" id="fig|84022.5.peg.2633"/>
<name>A0A0D8I653_9CLOT</name>
<dbReference type="STRING" id="84022.CACET_c34830"/>
<dbReference type="KEGG" id="cace:CACET_c34830"/>
<dbReference type="InterPro" id="IPR014729">
    <property type="entry name" value="Rossmann-like_a/b/a_fold"/>
</dbReference>
<accession>A0A0D8I653</accession>
<dbReference type="PANTHER" id="PTHR46268:SF6">
    <property type="entry name" value="UNIVERSAL STRESS PROTEIN UP12"/>
    <property type="match status" value="1"/>
</dbReference>
<dbReference type="CDD" id="cd00293">
    <property type="entry name" value="USP-like"/>
    <property type="match status" value="1"/>
</dbReference>
<sequence>MKILVCTDGSKESIKAIEETAKIASGCNINEVSVIHVYDTKFLLTPWGEGYYPTKEDMDELKKREEKFKENSKKNLLEAEKIFEAKNIKIQAILKEGHPAETIVKVASEGEFDMVVLGRRGMSGLKKLFLGSVSNAVLQEINTSVLIVK</sequence>
<comment type="similarity">
    <text evidence="1">Belongs to the universal stress protein A family.</text>
</comment>
<dbReference type="InterPro" id="IPR006015">
    <property type="entry name" value="Universal_stress_UspA"/>
</dbReference>
<keyword evidence="3" id="KW-1185">Reference proteome</keyword>
<evidence type="ECO:0000256" key="1">
    <source>
        <dbReference type="ARBA" id="ARBA00008791"/>
    </source>
</evidence>
<dbReference type="OrthoDB" id="152484at2"/>
<dbReference type="Proteomes" id="UP000035704">
    <property type="component" value="Chromosome"/>
</dbReference>
<dbReference type="Pfam" id="PF00582">
    <property type="entry name" value="Usp"/>
    <property type="match status" value="1"/>
</dbReference>
<dbReference type="RefSeq" id="WP_044826468.1">
    <property type="nucleotide sequence ID" value="NZ_CP009687.1"/>
</dbReference>
<evidence type="ECO:0000313" key="2">
    <source>
        <dbReference type="EMBL" id="AKL96926.1"/>
    </source>
</evidence>
<dbReference type="EMBL" id="CP009687">
    <property type="protein sequence ID" value="AKL96926.1"/>
    <property type="molecule type" value="Genomic_DNA"/>
</dbReference>
<dbReference type="PANTHER" id="PTHR46268">
    <property type="entry name" value="STRESS RESPONSE PROTEIN NHAX"/>
    <property type="match status" value="1"/>
</dbReference>
<dbReference type="Gene3D" id="3.40.50.620">
    <property type="entry name" value="HUPs"/>
    <property type="match status" value="1"/>
</dbReference>
<dbReference type="AlphaFoldDB" id="A0A0D8I653"/>
<dbReference type="InterPro" id="IPR006016">
    <property type="entry name" value="UspA"/>
</dbReference>